<gene>
    <name evidence="8" type="ORF">EWV75_09625</name>
</gene>
<evidence type="ECO:0000313" key="8">
    <source>
        <dbReference type="EMBL" id="TRU97228.1"/>
    </source>
</evidence>
<dbReference type="Proteomes" id="UP000320523">
    <property type="component" value="Unassembled WGS sequence"/>
</dbReference>
<keyword evidence="4 6" id="KW-0548">Nucleotidyltransferase</keyword>
<feature type="binding site" evidence="6">
    <location>
        <begin position="14"/>
        <end position="16"/>
    </location>
    <ligand>
        <name>NAD(+)</name>
        <dbReference type="ChEBI" id="CHEBI:57540"/>
    </ligand>
</feature>
<reference evidence="8 9" key="1">
    <citation type="submission" date="2019-01" db="EMBL/GenBank/DDBJ databases">
        <title>Coherence of Microcystis species and biogeography revealed through population genomics.</title>
        <authorList>
            <person name="Perez-Carrascal O.M."/>
            <person name="Terrat Y."/>
            <person name="Giani A."/>
            <person name="Fortin N."/>
            <person name="Tromas N."/>
            <person name="Shapiro B.J."/>
        </authorList>
    </citation>
    <scope>NUCLEOTIDE SEQUENCE [LARGE SCALE GENOMIC DNA]</scope>
    <source>
        <strain evidence="8">Mw_QC_S_20081001_S30D</strain>
    </source>
</reference>
<keyword evidence="2 6" id="KW-0328">Glycosyltransferase</keyword>
<dbReference type="GO" id="GO:0003677">
    <property type="term" value="F:DNA binding"/>
    <property type="evidence" value="ECO:0007669"/>
    <property type="project" value="UniProtKB-UniRule"/>
</dbReference>
<dbReference type="GO" id="GO:0016757">
    <property type="term" value="F:glycosyltransferase activity"/>
    <property type="evidence" value="ECO:0007669"/>
    <property type="project" value="UniProtKB-UniRule"/>
</dbReference>
<feature type="binding site" evidence="6">
    <location>
        <position position="54"/>
    </location>
    <ligand>
        <name>NAD(+)</name>
        <dbReference type="ChEBI" id="CHEBI:57540"/>
    </ligand>
</feature>
<feature type="active site" description="Proton acceptor" evidence="6">
    <location>
        <position position="54"/>
    </location>
</feature>
<protein>
    <submittedName>
        <fullName evidence="8">DUF4433 domain-containing protein</fullName>
    </submittedName>
</protein>
<keyword evidence="3 6" id="KW-0808">Transferase</keyword>
<comment type="caution">
    <text evidence="6">Lacks conserved residue(s) required for the propagation of feature annotation.</text>
</comment>
<evidence type="ECO:0000259" key="7">
    <source>
        <dbReference type="PROSITE" id="PS52018"/>
    </source>
</evidence>
<feature type="active site" evidence="6">
    <location>
        <position position="151"/>
    </location>
</feature>
<sequence length="213" mass="24947">MDIFQEYGIEYLYHMTYINNLTSIITNGLLSHNEAYRRGLIEVDISDPDVQNRRANRTIDKIPLHEYVPLYFSPRNPMLYRRKQHQDDIVILGIEPQLLLETNVIFSDGNAAAGETRFYRGEQMLNQLPWNVIWAQYWNDFEDGKRMKCAEILVYPTVAPNRIKAVFCRSQKHSNVILAAIQRTDREHLTCAMSINAYSSQKLENLEPDHKEK</sequence>
<feature type="domain" description="DarT" evidence="7">
    <location>
        <begin position="10"/>
        <end position="199"/>
    </location>
</feature>
<dbReference type="InterPro" id="IPR029494">
    <property type="entry name" value="DarT"/>
</dbReference>
<organism evidence="8 9">
    <name type="scientific">Microcystis wesenbergii Mw_QC_S_20081001_S30D</name>
    <dbReference type="NCBI Taxonomy" id="2486245"/>
    <lineage>
        <taxon>Bacteria</taxon>
        <taxon>Bacillati</taxon>
        <taxon>Cyanobacteriota</taxon>
        <taxon>Cyanophyceae</taxon>
        <taxon>Oscillatoriophycideae</taxon>
        <taxon>Chroococcales</taxon>
        <taxon>Microcystaceae</taxon>
        <taxon>Microcystis</taxon>
    </lineage>
</organism>
<evidence type="ECO:0000256" key="4">
    <source>
        <dbReference type="ARBA" id="ARBA00022695"/>
    </source>
</evidence>
<comment type="similarity">
    <text evidence="6">Belongs to the DarT ADP-ribosyltransferase family.</text>
</comment>
<dbReference type="GO" id="GO:0016779">
    <property type="term" value="F:nucleotidyltransferase activity"/>
    <property type="evidence" value="ECO:0007669"/>
    <property type="project" value="UniProtKB-UniRule"/>
</dbReference>
<keyword evidence="5 6" id="KW-0238">DNA-binding</keyword>
<evidence type="ECO:0000256" key="6">
    <source>
        <dbReference type="PROSITE-ProRule" id="PRU01362"/>
    </source>
</evidence>
<dbReference type="PROSITE" id="PS52018">
    <property type="entry name" value="DART"/>
    <property type="match status" value="1"/>
</dbReference>
<keyword evidence="1 6" id="KW-1277">Toxin-antitoxin system</keyword>
<evidence type="ECO:0000313" key="9">
    <source>
        <dbReference type="Proteomes" id="UP000320523"/>
    </source>
</evidence>
<evidence type="ECO:0000256" key="5">
    <source>
        <dbReference type="ARBA" id="ARBA00023125"/>
    </source>
</evidence>
<evidence type="ECO:0000256" key="1">
    <source>
        <dbReference type="ARBA" id="ARBA00022649"/>
    </source>
</evidence>
<comment type="catalytic activity">
    <reaction evidence="6">
        <text>a thymidine in DNA + NAD(+) = an N-(ADP-alpha-D-ribosyl)-thymidine in DNA + nicotinamide + H(+)</text>
        <dbReference type="Rhea" id="RHEA:71651"/>
        <dbReference type="Rhea" id="RHEA-COMP:13556"/>
        <dbReference type="Rhea" id="RHEA-COMP:18051"/>
        <dbReference type="ChEBI" id="CHEBI:15378"/>
        <dbReference type="ChEBI" id="CHEBI:17154"/>
        <dbReference type="ChEBI" id="CHEBI:57540"/>
        <dbReference type="ChEBI" id="CHEBI:137386"/>
        <dbReference type="ChEBI" id="CHEBI:191199"/>
    </reaction>
</comment>
<dbReference type="EMBL" id="SFAT01000100">
    <property type="protein sequence ID" value="TRU97228.1"/>
    <property type="molecule type" value="Genomic_DNA"/>
</dbReference>
<proteinExistence type="inferred from homology"/>
<name>A0A552JND3_9CHRO</name>
<evidence type="ECO:0000256" key="2">
    <source>
        <dbReference type="ARBA" id="ARBA00022676"/>
    </source>
</evidence>
<evidence type="ECO:0000256" key="3">
    <source>
        <dbReference type="ARBA" id="ARBA00022679"/>
    </source>
</evidence>
<dbReference type="AlphaFoldDB" id="A0A552JND3"/>
<accession>A0A552JND3</accession>
<comment type="caution">
    <text evidence="8">The sequence shown here is derived from an EMBL/GenBank/DDBJ whole genome shotgun (WGS) entry which is preliminary data.</text>
</comment>
<dbReference type="Pfam" id="PF14487">
    <property type="entry name" value="DarT"/>
    <property type="match status" value="1"/>
</dbReference>